<sequence length="190" mass="19540">MGASRICVGVLAVGLAAGCGSSGSTDVNTAATTPRADIAGLVEPTCLAGNLLAGAGLVSEAPPAPQPTAIPPDFEPVSVVTCERSDGTDANVTWIEQHRQDDLTAVLAGYELPTDALRTTEINGVDVRTCRVDQMTPPIVWLVDAQGLAMRPALPTGECGEYKWDAITAIHALPVTQTIGHLIPVAAPPP</sequence>
<comment type="caution">
    <text evidence="1">The sequence shown here is derived from an EMBL/GenBank/DDBJ whole genome shotgun (WGS) entry which is preliminary data.</text>
</comment>
<protein>
    <recommendedName>
        <fullName evidence="3">Lipoprotein</fullName>
    </recommendedName>
</protein>
<dbReference type="PROSITE" id="PS51257">
    <property type="entry name" value="PROKAR_LIPOPROTEIN"/>
    <property type="match status" value="1"/>
</dbReference>
<organism evidence="1 2">
    <name type="scientific">Rhodococcus hoagii</name>
    <name type="common">Corynebacterium equii</name>
    <dbReference type="NCBI Taxonomy" id="43767"/>
    <lineage>
        <taxon>Bacteria</taxon>
        <taxon>Bacillati</taxon>
        <taxon>Actinomycetota</taxon>
        <taxon>Actinomycetes</taxon>
        <taxon>Mycobacteriales</taxon>
        <taxon>Nocardiaceae</taxon>
        <taxon>Prescottella</taxon>
    </lineage>
</organism>
<name>A0AAE2W4I8_RHOHA</name>
<dbReference type="EMBL" id="WUYC01000001">
    <property type="protein sequence ID" value="MBM4713859.1"/>
    <property type="molecule type" value="Genomic_DNA"/>
</dbReference>
<reference evidence="1" key="1">
    <citation type="submission" date="2019-11" db="EMBL/GenBank/DDBJ databases">
        <title>Spread of Macrolides and rifampicin resistant Rhodococcus equi in clinical isolates in the USA.</title>
        <authorList>
            <person name="Alvarez-Narvaez S."/>
            <person name="Huber L."/>
            <person name="Cohen N.D."/>
            <person name="Slovis N."/>
            <person name="Greiter M."/>
            <person name="Giguere S."/>
            <person name="Hart K."/>
        </authorList>
    </citation>
    <scope>NUCLEOTIDE SEQUENCE</scope>
    <source>
        <strain evidence="1">Lh_5</strain>
    </source>
</reference>
<evidence type="ECO:0000313" key="1">
    <source>
        <dbReference type="EMBL" id="MBM4713859.1"/>
    </source>
</evidence>
<gene>
    <name evidence="1" type="ORF">GS551_06530</name>
</gene>
<evidence type="ECO:0000313" key="2">
    <source>
        <dbReference type="Proteomes" id="UP000706122"/>
    </source>
</evidence>
<evidence type="ECO:0008006" key="3">
    <source>
        <dbReference type="Google" id="ProtNLM"/>
    </source>
</evidence>
<accession>A0AAE2W4I8</accession>
<dbReference type="Proteomes" id="UP000706122">
    <property type="component" value="Unassembled WGS sequence"/>
</dbReference>
<dbReference type="AlphaFoldDB" id="A0AAE2W4I8"/>
<proteinExistence type="predicted"/>